<comment type="caution">
    <text evidence="1">The sequence shown here is derived from an EMBL/GenBank/DDBJ whole genome shotgun (WGS) entry which is preliminary data.</text>
</comment>
<reference evidence="1" key="1">
    <citation type="submission" date="2021-02" db="EMBL/GenBank/DDBJ databases">
        <authorList>
            <person name="Nowell W R."/>
        </authorList>
    </citation>
    <scope>NUCLEOTIDE SEQUENCE</scope>
</reference>
<dbReference type="Proteomes" id="UP000682733">
    <property type="component" value="Unassembled WGS sequence"/>
</dbReference>
<gene>
    <name evidence="1" type="ORF">OVA965_LOCUS37684</name>
    <name evidence="2" type="ORF">TMI583_LOCUS38792</name>
</gene>
<dbReference type="AlphaFoldDB" id="A0A8S2FNJ0"/>
<feature type="non-terminal residue" evidence="1">
    <location>
        <position position="1"/>
    </location>
</feature>
<proteinExistence type="predicted"/>
<evidence type="ECO:0000313" key="3">
    <source>
        <dbReference type="Proteomes" id="UP000677228"/>
    </source>
</evidence>
<protein>
    <submittedName>
        <fullName evidence="1">Uncharacterized protein</fullName>
    </submittedName>
</protein>
<accession>A0A8S2FNJ0</accession>
<dbReference type="EMBL" id="CAJOBA010058133">
    <property type="protein sequence ID" value="CAF4305692.1"/>
    <property type="molecule type" value="Genomic_DNA"/>
</dbReference>
<dbReference type="EMBL" id="CAJNOK010036003">
    <property type="protein sequence ID" value="CAF1518276.1"/>
    <property type="molecule type" value="Genomic_DNA"/>
</dbReference>
<evidence type="ECO:0000313" key="2">
    <source>
        <dbReference type="EMBL" id="CAF4305692.1"/>
    </source>
</evidence>
<evidence type="ECO:0000313" key="1">
    <source>
        <dbReference type="EMBL" id="CAF1518276.1"/>
    </source>
</evidence>
<sequence>MAIRLWLTSDFHARSFWGTSAQVRPVLHELKAGK</sequence>
<name>A0A8S2FNJ0_9BILA</name>
<dbReference type="Proteomes" id="UP000677228">
    <property type="component" value="Unassembled WGS sequence"/>
</dbReference>
<organism evidence="1 3">
    <name type="scientific">Didymodactylos carnosus</name>
    <dbReference type="NCBI Taxonomy" id="1234261"/>
    <lineage>
        <taxon>Eukaryota</taxon>
        <taxon>Metazoa</taxon>
        <taxon>Spiralia</taxon>
        <taxon>Gnathifera</taxon>
        <taxon>Rotifera</taxon>
        <taxon>Eurotatoria</taxon>
        <taxon>Bdelloidea</taxon>
        <taxon>Philodinida</taxon>
        <taxon>Philodinidae</taxon>
        <taxon>Didymodactylos</taxon>
    </lineage>
</organism>